<evidence type="ECO:0000313" key="2">
    <source>
        <dbReference type="EMBL" id="GGU02058.1"/>
    </source>
</evidence>
<dbReference type="Proteomes" id="UP000616143">
    <property type="component" value="Unassembled WGS sequence"/>
</dbReference>
<dbReference type="EMBL" id="AP018553">
    <property type="protein sequence ID" value="BBD73649.1"/>
    <property type="molecule type" value="Genomic_DNA"/>
</dbReference>
<organism evidence="1 3">
    <name type="scientific">Sulfodiicoccus acidiphilus</name>
    <dbReference type="NCBI Taxonomy" id="1670455"/>
    <lineage>
        <taxon>Archaea</taxon>
        <taxon>Thermoproteota</taxon>
        <taxon>Thermoprotei</taxon>
        <taxon>Sulfolobales</taxon>
        <taxon>Sulfolobaceae</taxon>
        <taxon>Sulfodiicoccus</taxon>
    </lineage>
</organism>
<dbReference type="AlphaFoldDB" id="A0A348B647"/>
<accession>A0A348B647</accession>
<name>A0A348B647_9CREN</name>
<proteinExistence type="predicted"/>
<dbReference type="Proteomes" id="UP000276741">
    <property type="component" value="Chromosome"/>
</dbReference>
<reference evidence="1" key="3">
    <citation type="journal article" date="2019" name="BMC Res. Notes">
        <title>Complete genome sequence of the Sulfodiicoccus acidiphilus strain HS-1T, the first crenarchaeon that lacks polB3, isolated from an acidic hot spring in Ohwaku-dani, Hakone, Japan.</title>
        <authorList>
            <person name="Sakai H.D."/>
            <person name="Kurosawa N."/>
        </authorList>
    </citation>
    <scope>NUCLEOTIDE SEQUENCE</scope>
    <source>
        <strain evidence="1">HS-1</strain>
    </source>
</reference>
<evidence type="ECO:0008006" key="4">
    <source>
        <dbReference type="Google" id="ProtNLM"/>
    </source>
</evidence>
<protein>
    <recommendedName>
        <fullName evidence="4">Glycosyl transferase family 2</fullName>
    </recommendedName>
</protein>
<sequence length="310" mass="34869">MRGDYYSDDTRSVVEFYSNFPDGNALVEWMRERPRASIRVLKVEGGDVAVVVPTADARGSLARNALRVFKGATVFLVESSGLNFNYGRSVNFGLEEAIREKPKWVIVSNDDVLEVDPFVNLLDKLSTLDHKREVLVHAVPGIYHSYPTRIFRISPSFPRAMSIFGRLSRNVVIRVQGQLYSRYGRKLGATHIVLPEEMMGPLKGRLSSLVGEEECRFLNVGSFGVMSRALASSTKMDETFLNSHEDVLLSLISTPEVVWFRIGERVGASLGTSAARYARAFANEVYFSSIARERDLCERWRVVEGTSFLR</sequence>
<dbReference type="EMBL" id="BMQS01000021">
    <property type="protein sequence ID" value="GGU02058.1"/>
    <property type="molecule type" value="Genomic_DNA"/>
</dbReference>
<dbReference type="OrthoDB" id="57542at2157"/>
<dbReference type="KEGG" id="sacd:HS1genome_2038"/>
<reference evidence="2" key="1">
    <citation type="journal article" date="2014" name="Int. J. Syst. Evol. Microbiol.">
        <title>Complete genome sequence of Corynebacterium casei LMG S-19264T (=DSM 44701T), isolated from a smear-ripened cheese.</title>
        <authorList>
            <consortium name="US DOE Joint Genome Institute (JGI-PGF)"/>
            <person name="Walter F."/>
            <person name="Albersmeier A."/>
            <person name="Kalinowski J."/>
            <person name="Ruckert C."/>
        </authorList>
    </citation>
    <scope>NUCLEOTIDE SEQUENCE</scope>
    <source>
        <strain evidence="2">JCM 31740</strain>
    </source>
</reference>
<reference evidence="2" key="4">
    <citation type="submission" date="2020-09" db="EMBL/GenBank/DDBJ databases">
        <authorList>
            <person name="Sun Q."/>
            <person name="Ohkuma M."/>
        </authorList>
    </citation>
    <scope>NUCLEOTIDE SEQUENCE</scope>
    <source>
        <strain evidence="2">JCM 31740</strain>
    </source>
</reference>
<gene>
    <name evidence="2" type="ORF">GCM10007116_18970</name>
    <name evidence="1" type="ORF">HS1genome_2038</name>
</gene>
<evidence type="ECO:0000313" key="1">
    <source>
        <dbReference type="EMBL" id="BBD73649.1"/>
    </source>
</evidence>
<dbReference type="GeneID" id="38667503"/>
<keyword evidence="3" id="KW-1185">Reference proteome</keyword>
<evidence type="ECO:0000313" key="3">
    <source>
        <dbReference type="Proteomes" id="UP000276741"/>
    </source>
</evidence>
<dbReference type="RefSeq" id="WP_126450936.1">
    <property type="nucleotide sequence ID" value="NZ_AP018553.1"/>
</dbReference>
<reference evidence="3" key="2">
    <citation type="submission" date="2018-04" db="EMBL/GenBank/DDBJ databases">
        <title>Complete genome sequence of Sulfodiicoccus acidiphilus strain HS-1.</title>
        <authorList>
            <person name="Sakai H.D."/>
            <person name="Kurosawa N."/>
        </authorList>
    </citation>
    <scope>NUCLEOTIDE SEQUENCE [LARGE SCALE GENOMIC DNA]</scope>
    <source>
        <strain evidence="3">HS-1</strain>
    </source>
</reference>